<dbReference type="KEGG" id="bbig:BBBOND_0313030"/>
<dbReference type="InterPro" id="IPR043519">
    <property type="entry name" value="NT_sf"/>
</dbReference>
<dbReference type="GO" id="GO:0090071">
    <property type="term" value="P:negative regulation of ribosome biogenesis"/>
    <property type="evidence" value="ECO:0007669"/>
    <property type="project" value="TreeGrafter"/>
</dbReference>
<dbReference type="GeneID" id="24565941"/>
<keyword evidence="4" id="KW-1185">Reference proteome</keyword>
<dbReference type="Proteomes" id="UP000033188">
    <property type="component" value="Chromosome 3"/>
</dbReference>
<organism evidence="3 4">
    <name type="scientific">Babesia bigemina</name>
    <dbReference type="NCBI Taxonomy" id="5866"/>
    <lineage>
        <taxon>Eukaryota</taxon>
        <taxon>Sar</taxon>
        <taxon>Alveolata</taxon>
        <taxon>Apicomplexa</taxon>
        <taxon>Aconoidasida</taxon>
        <taxon>Piroplasmida</taxon>
        <taxon>Babesiidae</taxon>
        <taxon>Babesia</taxon>
    </lineage>
</organism>
<sequence length="359" mass="40710">MYVLRLFGPLLRQHRRPLGYTALVPLCRAVDAGGRQSRRHFTTDDTTDRFRHVSESLPHRQSAHEGPEYTGQSTGQWSDESPGAPSAPSERGEKPKLDKAAIKSIPLETIEDAVLKFVPETIRESSLDDDFLTPGQAFYLENRDKLFDQLRRRYFEATSEGGGDQVTDGEIESMLPLLMEEEQFGCYDPEPVVSPGKHHLWDYNTSEVSAPRRNVHLRKGEMPTLQQVVEILEQERMSNVVVVDMDSCNRRDQAMYCIVATGMTKAHCRRVGRLIYRAIVDLEVPFVSRTAYCCHSRNDEWIVARLGPLCVHLLVKEVRERQSIEDLWAESRAADTDHVAGSITEPENSPADHTTHKLA</sequence>
<feature type="compositionally biased region" description="Basic and acidic residues" evidence="2">
    <location>
        <begin position="41"/>
        <end position="67"/>
    </location>
</feature>
<evidence type="ECO:0000313" key="4">
    <source>
        <dbReference type="Proteomes" id="UP000033188"/>
    </source>
</evidence>
<evidence type="ECO:0008006" key="5">
    <source>
        <dbReference type="Google" id="ProtNLM"/>
    </source>
</evidence>
<dbReference type="PANTHER" id="PTHR21043">
    <property type="entry name" value="IOJAP SUPERFAMILY ORTHOLOG"/>
    <property type="match status" value="1"/>
</dbReference>
<evidence type="ECO:0000256" key="1">
    <source>
        <dbReference type="ARBA" id="ARBA00010574"/>
    </source>
</evidence>
<feature type="region of interest" description="Disordered" evidence="2">
    <location>
        <begin position="337"/>
        <end position="359"/>
    </location>
</feature>
<dbReference type="GO" id="GO:0043023">
    <property type="term" value="F:ribosomal large subunit binding"/>
    <property type="evidence" value="ECO:0007669"/>
    <property type="project" value="TreeGrafter"/>
</dbReference>
<reference evidence="4" key="1">
    <citation type="journal article" date="2014" name="Nucleic Acids Res.">
        <title>The evolutionary dynamics of variant antigen genes in Babesia reveal a history of genomic innovation underlying host-parasite interaction.</title>
        <authorList>
            <person name="Jackson A.P."/>
            <person name="Otto T.D."/>
            <person name="Darby A."/>
            <person name="Ramaprasad A."/>
            <person name="Xia D."/>
            <person name="Echaide I.E."/>
            <person name="Farber M."/>
            <person name="Gahlot S."/>
            <person name="Gamble J."/>
            <person name="Gupta D."/>
            <person name="Gupta Y."/>
            <person name="Jackson L."/>
            <person name="Malandrin L."/>
            <person name="Malas T.B."/>
            <person name="Moussa E."/>
            <person name="Nair M."/>
            <person name="Reid A.J."/>
            <person name="Sanders M."/>
            <person name="Sharma J."/>
            <person name="Tracey A."/>
            <person name="Quail M.A."/>
            <person name="Weir W."/>
            <person name="Wastling J.M."/>
            <person name="Hall N."/>
            <person name="Willadsen P."/>
            <person name="Lingelbach K."/>
            <person name="Shiels B."/>
            <person name="Tait A."/>
            <person name="Berriman M."/>
            <person name="Allred D.R."/>
            <person name="Pain A."/>
        </authorList>
    </citation>
    <scope>NUCLEOTIDE SEQUENCE [LARGE SCALE GENOMIC DNA]</scope>
    <source>
        <strain evidence="4">Bond</strain>
    </source>
</reference>
<gene>
    <name evidence="3" type="ORF">BBBOND_0313030</name>
</gene>
<dbReference type="EMBL" id="LK391709">
    <property type="protein sequence ID" value="CDR97400.1"/>
    <property type="molecule type" value="Genomic_DNA"/>
</dbReference>
<name>A0A061DEJ7_BABBI</name>
<proteinExistence type="inferred from homology"/>
<comment type="similarity">
    <text evidence="1">Belongs to the Iojap/RsfS family.</text>
</comment>
<dbReference type="OMA" id="PEYIANS"/>
<dbReference type="PANTHER" id="PTHR21043:SF0">
    <property type="entry name" value="MITOCHONDRIAL ASSEMBLY OF RIBOSOMAL LARGE SUBUNIT PROTEIN 1"/>
    <property type="match status" value="1"/>
</dbReference>
<dbReference type="InterPro" id="IPR004394">
    <property type="entry name" value="Iojap/RsfS/C7orf30"/>
</dbReference>
<accession>A0A061DEJ7</accession>
<protein>
    <recommendedName>
        <fullName evidence="5">Ribosomal silencing factor RsfS</fullName>
    </recommendedName>
</protein>
<dbReference type="RefSeq" id="XP_012769586.1">
    <property type="nucleotide sequence ID" value="XM_012914132.1"/>
</dbReference>
<dbReference type="AlphaFoldDB" id="A0A061DEJ7"/>
<evidence type="ECO:0000313" key="3">
    <source>
        <dbReference type="EMBL" id="CDR97400.1"/>
    </source>
</evidence>
<dbReference type="SUPFAM" id="SSF81301">
    <property type="entry name" value="Nucleotidyltransferase"/>
    <property type="match status" value="1"/>
</dbReference>
<feature type="compositionally biased region" description="Polar residues" evidence="2">
    <location>
        <begin position="70"/>
        <end position="79"/>
    </location>
</feature>
<dbReference type="GO" id="GO:0017148">
    <property type="term" value="P:negative regulation of translation"/>
    <property type="evidence" value="ECO:0007669"/>
    <property type="project" value="TreeGrafter"/>
</dbReference>
<dbReference type="OrthoDB" id="21330at2759"/>
<feature type="region of interest" description="Disordered" evidence="2">
    <location>
        <begin position="35"/>
        <end position="97"/>
    </location>
</feature>
<evidence type="ECO:0000256" key="2">
    <source>
        <dbReference type="SAM" id="MobiDB-lite"/>
    </source>
</evidence>
<dbReference type="Pfam" id="PF02410">
    <property type="entry name" value="RsfS"/>
    <property type="match status" value="1"/>
</dbReference>
<dbReference type="Gene3D" id="3.30.460.10">
    <property type="entry name" value="Beta Polymerase, domain 2"/>
    <property type="match status" value="1"/>
</dbReference>
<dbReference type="VEuPathDB" id="PiroplasmaDB:BBBOND_0313030"/>